<evidence type="ECO:0000313" key="5">
    <source>
        <dbReference type="EMBL" id="KKM13377.1"/>
    </source>
</evidence>
<keyword evidence="3" id="KW-0067">ATP-binding</keyword>
<dbReference type="Pfam" id="PF06733">
    <property type="entry name" value="DEAD_2"/>
    <property type="match status" value="1"/>
</dbReference>
<dbReference type="GO" id="GO:0005524">
    <property type="term" value="F:ATP binding"/>
    <property type="evidence" value="ECO:0007669"/>
    <property type="project" value="UniProtKB-KW"/>
</dbReference>
<keyword evidence="1" id="KW-0547">Nucleotide-binding</keyword>
<evidence type="ECO:0000256" key="2">
    <source>
        <dbReference type="ARBA" id="ARBA00022801"/>
    </source>
</evidence>
<dbReference type="Gene3D" id="3.40.50.300">
    <property type="entry name" value="P-loop containing nucleotide triphosphate hydrolases"/>
    <property type="match status" value="1"/>
</dbReference>
<dbReference type="PANTHER" id="PTHR11472">
    <property type="entry name" value="DNA REPAIR DEAD HELICASE RAD3/XP-D SUBFAMILY MEMBER"/>
    <property type="match status" value="1"/>
</dbReference>
<dbReference type="PROSITE" id="PS51193">
    <property type="entry name" value="HELICASE_ATP_BIND_2"/>
    <property type="match status" value="1"/>
</dbReference>
<reference evidence="5" key="1">
    <citation type="journal article" date="2015" name="Nature">
        <title>Complex archaea that bridge the gap between prokaryotes and eukaryotes.</title>
        <authorList>
            <person name="Spang A."/>
            <person name="Saw J.H."/>
            <person name="Jorgensen S.L."/>
            <person name="Zaremba-Niedzwiedzka K."/>
            <person name="Martijn J."/>
            <person name="Lind A.E."/>
            <person name="van Eijk R."/>
            <person name="Schleper C."/>
            <person name="Guy L."/>
            <person name="Ettema T.J."/>
        </authorList>
    </citation>
    <scope>NUCLEOTIDE SEQUENCE</scope>
</reference>
<gene>
    <name evidence="5" type="ORF">LCGC14_1716860</name>
</gene>
<evidence type="ECO:0000259" key="4">
    <source>
        <dbReference type="PROSITE" id="PS51193"/>
    </source>
</evidence>
<keyword evidence="2" id="KW-0378">Hydrolase</keyword>
<dbReference type="EMBL" id="LAZR01015393">
    <property type="protein sequence ID" value="KKM13377.1"/>
    <property type="molecule type" value="Genomic_DNA"/>
</dbReference>
<name>A0A0F9HDU3_9ZZZZ</name>
<accession>A0A0F9HDU3</accession>
<protein>
    <recommendedName>
        <fullName evidence="4">Helicase ATP-binding domain-containing protein</fullName>
    </recommendedName>
</protein>
<dbReference type="SUPFAM" id="SSF52540">
    <property type="entry name" value="P-loop containing nucleoside triphosphate hydrolases"/>
    <property type="match status" value="1"/>
</dbReference>
<organism evidence="5">
    <name type="scientific">marine sediment metagenome</name>
    <dbReference type="NCBI Taxonomy" id="412755"/>
    <lineage>
        <taxon>unclassified sequences</taxon>
        <taxon>metagenomes</taxon>
        <taxon>ecological metagenomes</taxon>
    </lineage>
</organism>
<comment type="caution">
    <text evidence="5">The sequence shown here is derived from an EMBL/GenBank/DDBJ whole genome shotgun (WGS) entry which is preliminary data.</text>
</comment>
<evidence type="ECO:0000256" key="1">
    <source>
        <dbReference type="ARBA" id="ARBA00022741"/>
    </source>
</evidence>
<dbReference type="InterPro" id="IPR027417">
    <property type="entry name" value="P-loop_NTPase"/>
</dbReference>
<proteinExistence type="predicted"/>
<dbReference type="GO" id="GO:0003678">
    <property type="term" value="F:DNA helicase activity"/>
    <property type="evidence" value="ECO:0007669"/>
    <property type="project" value="InterPro"/>
</dbReference>
<dbReference type="AlphaFoldDB" id="A0A0F9HDU3"/>
<dbReference type="SMART" id="SM00488">
    <property type="entry name" value="DEXDc2"/>
    <property type="match status" value="1"/>
</dbReference>
<dbReference type="InterPro" id="IPR014013">
    <property type="entry name" value="Helic_SF1/SF2_ATP-bd_DinG/Rad3"/>
</dbReference>
<feature type="non-terminal residue" evidence="5">
    <location>
        <position position="203"/>
    </location>
</feature>
<dbReference type="InterPro" id="IPR006554">
    <property type="entry name" value="Helicase-like_DEXD_c2"/>
</dbReference>
<dbReference type="InterPro" id="IPR045028">
    <property type="entry name" value="DinG/Rad3-like"/>
</dbReference>
<sequence length="203" mass="23463">MIRSHTYLDFFPYPTFRMKQQEIIEQIENAARLRKNILLSAPNGTGKTIIVLSALIPVALEQKLKIVYMCRTHAQSDRVIKELKKIYNSSSLKSSKVSGISIRGRGEMCLHHKLLGSKMNPIEAMSICKTLRSEKDCTHYRNLENITEGFKESESVSFSYPVNGEELIKFCKEKRYCPYFLSKLLLKEVSIIVCNFQWLFNLD</sequence>
<feature type="domain" description="Helicase ATP-binding" evidence="4">
    <location>
        <begin position="6"/>
        <end position="203"/>
    </location>
</feature>
<dbReference type="PANTHER" id="PTHR11472:SF34">
    <property type="entry name" value="REGULATOR OF TELOMERE ELONGATION HELICASE 1"/>
    <property type="match status" value="1"/>
</dbReference>
<dbReference type="InterPro" id="IPR010614">
    <property type="entry name" value="RAD3-like_helicase_DEAD"/>
</dbReference>
<dbReference type="GO" id="GO:0016818">
    <property type="term" value="F:hydrolase activity, acting on acid anhydrides, in phosphorus-containing anhydrides"/>
    <property type="evidence" value="ECO:0007669"/>
    <property type="project" value="InterPro"/>
</dbReference>
<dbReference type="GO" id="GO:0003677">
    <property type="term" value="F:DNA binding"/>
    <property type="evidence" value="ECO:0007669"/>
    <property type="project" value="InterPro"/>
</dbReference>
<evidence type="ECO:0000256" key="3">
    <source>
        <dbReference type="ARBA" id="ARBA00022840"/>
    </source>
</evidence>